<protein>
    <recommendedName>
        <fullName evidence="12">High-affinity zinc uptake system membrane protein ZnuB</fullName>
    </recommendedName>
</protein>
<evidence type="ECO:0000256" key="15">
    <source>
        <dbReference type="SAM" id="Phobius"/>
    </source>
</evidence>
<dbReference type="PROSITE" id="PS50893">
    <property type="entry name" value="ABC_TRANSPORTER_2"/>
    <property type="match status" value="1"/>
</dbReference>
<evidence type="ECO:0000256" key="5">
    <source>
        <dbReference type="ARBA" id="ARBA00022475"/>
    </source>
</evidence>
<dbReference type="InterPro" id="IPR037294">
    <property type="entry name" value="ABC_BtuC-like"/>
</dbReference>
<dbReference type="InterPro" id="IPR003439">
    <property type="entry name" value="ABC_transporter-like_ATP-bd"/>
</dbReference>
<evidence type="ECO:0000256" key="8">
    <source>
        <dbReference type="ARBA" id="ARBA00022906"/>
    </source>
</evidence>
<keyword evidence="8" id="KW-0864">Zinc transport</keyword>
<proteinExistence type="inferred from homology"/>
<keyword evidence="11 15" id="KW-0472">Membrane</keyword>
<dbReference type="Gene3D" id="1.10.3470.10">
    <property type="entry name" value="ABC transporter involved in vitamin B12 uptake, BtuC"/>
    <property type="match status" value="1"/>
</dbReference>
<dbReference type="GO" id="GO:0006829">
    <property type="term" value="P:zinc ion transport"/>
    <property type="evidence" value="ECO:0007669"/>
    <property type="project" value="UniProtKB-KW"/>
</dbReference>
<keyword evidence="7" id="KW-0862">Zinc</keyword>
<dbReference type="PATRIC" id="fig|442562.3.peg.799"/>
<name>A0A017HV70_9RHOB</name>
<dbReference type="GO" id="GO:0016887">
    <property type="term" value="F:ATP hydrolysis activity"/>
    <property type="evidence" value="ECO:0007669"/>
    <property type="project" value="InterPro"/>
</dbReference>
<organism evidence="17 18">
    <name type="scientific">Rubellimicrobium mesophilum DSM 19309</name>
    <dbReference type="NCBI Taxonomy" id="442562"/>
    <lineage>
        <taxon>Bacteria</taxon>
        <taxon>Pseudomonadati</taxon>
        <taxon>Pseudomonadota</taxon>
        <taxon>Alphaproteobacteria</taxon>
        <taxon>Rhodobacterales</taxon>
        <taxon>Roseobacteraceae</taxon>
        <taxon>Rubellimicrobium</taxon>
    </lineage>
</organism>
<evidence type="ECO:0000256" key="2">
    <source>
        <dbReference type="ARBA" id="ARBA00004651"/>
    </source>
</evidence>
<evidence type="ECO:0000313" key="18">
    <source>
        <dbReference type="Proteomes" id="UP000019666"/>
    </source>
</evidence>
<dbReference type="GO" id="GO:0043190">
    <property type="term" value="C:ATP-binding cassette (ABC) transporter complex"/>
    <property type="evidence" value="ECO:0007669"/>
    <property type="project" value="InterPro"/>
</dbReference>
<feature type="transmembrane region" description="Helical" evidence="15">
    <location>
        <begin position="291"/>
        <end position="324"/>
    </location>
</feature>
<evidence type="ECO:0000256" key="12">
    <source>
        <dbReference type="ARBA" id="ARBA00040080"/>
    </source>
</evidence>
<feature type="transmembrane region" description="Helical" evidence="15">
    <location>
        <begin position="255"/>
        <end position="279"/>
    </location>
</feature>
<evidence type="ECO:0000259" key="16">
    <source>
        <dbReference type="PROSITE" id="PS50893"/>
    </source>
</evidence>
<evidence type="ECO:0000256" key="3">
    <source>
        <dbReference type="ARBA" id="ARBA00008034"/>
    </source>
</evidence>
<dbReference type="Pfam" id="PF00005">
    <property type="entry name" value="ABC_tran"/>
    <property type="match status" value="1"/>
</dbReference>
<feature type="transmembrane region" description="Helical" evidence="15">
    <location>
        <begin position="377"/>
        <end position="399"/>
    </location>
</feature>
<comment type="similarity">
    <text evidence="3 13">Belongs to the ABC-3 integral membrane protein family.</text>
</comment>
<dbReference type="STRING" id="442562.Rumeso_00805"/>
<dbReference type="InterPro" id="IPR001626">
    <property type="entry name" value="ABC_TroCD"/>
</dbReference>
<evidence type="ECO:0000256" key="13">
    <source>
        <dbReference type="RuleBase" id="RU003943"/>
    </source>
</evidence>
<evidence type="ECO:0000256" key="11">
    <source>
        <dbReference type="ARBA" id="ARBA00023136"/>
    </source>
</evidence>
<keyword evidence="5" id="KW-1003">Cell membrane</keyword>
<feature type="transmembrane region" description="Helical" evidence="15">
    <location>
        <begin position="491"/>
        <end position="510"/>
    </location>
</feature>
<evidence type="ECO:0000256" key="4">
    <source>
        <dbReference type="ARBA" id="ARBA00022448"/>
    </source>
</evidence>
<dbReference type="PANTHER" id="PTHR30477">
    <property type="entry name" value="ABC-TRANSPORTER METAL-BINDING PROTEIN"/>
    <property type="match status" value="1"/>
</dbReference>
<evidence type="ECO:0000256" key="9">
    <source>
        <dbReference type="ARBA" id="ARBA00022989"/>
    </source>
</evidence>
<dbReference type="Proteomes" id="UP000019666">
    <property type="component" value="Unassembled WGS sequence"/>
</dbReference>
<dbReference type="EMBL" id="AOSK01000024">
    <property type="protein sequence ID" value="EYD77639.1"/>
    <property type="molecule type" value="Genomic_DNA"/>
</dbReference>
<feature type="compositionally biased region" description="Basic and acidic residues" evidence="14">
    <location>
        <begin position="175"/>
        <end position="195"/>
    </location>
</feature>
<feature type="compositionally biased region" description="Low complexity" evidence="14">
    <location>
        <begin position="115"/>
        <end position="130"/>
    </location>
</feature>
<feature type="transmembrane region" description="Helical" evidence="15">
    <location>
        <begin position="464"/>
        <end position="485"/>
    </location>
</feature>
<comment type="function">
    <text evidence="1">Involved in the high-affinity zinc uptake transport system.</text>
</comment>
<feature type="domain" description="ABC transporter" evidence="16">
    <location>
        <begin position="5"/>
        <end position="250"/>
    </location>
</feature>
<comment type="subcellular location">
    <subcellularLocation>
        <location evidence="2 13">Cell membrane</location>
        <topology evidence="2 13">Multi-pass membrane protein</topology>
    </subcellularLocation>
</comment>
<keyword evidence="10" id="KW-0406">Ion transport</keyword>
<gene>
    <name evidence="17" type="ORF">Rumeso_00805</name>
</gene>
<dbReference type="Pfam" id="PF00950">
    <property type="entry name" value="ABC-3"/>
    <property type="match status" value="1"/>
</dbReference>
<dbReference type="Gene3D" id="3.40.50.300">
    <property type="entry name" value="P-loop containing nucleotide triphosphate hydrolases"/>
    <property type="match status" value="1"/>
</dbReference>
<evidence type="ECO:0000256" key="1">
    <source>
        <dbReference type="ARBA" id="ARBA00002313"/>
    </source>
</evidence>
<evidence type="ECO:0000256" key="10">
    <source>
        <dbReference type="ARBA" id="ARBA00023065"/>
    </source>
</evidence>
<dbReference type="SUPFAM" id="SSF81345">
    <property type="entry name" value="ABC transporter involved in vitamin B12 uptake, BtuC"/>
    <property type="match status" value="1"/>
</dbReference>
<dbReference type="HOGENOM" id="CLU_530893_0_0_5"/>
<keyword evidence="18" id="KW-1185">Reference proteome</keyword>
<feature type="region of interest" description="Disordered" evidence="14">
    <location>
        <begin position="94"/>
        <end position="245"/>
    </location>
</feature>
<comment type="caution">
    <text evidence="17">The sequence shown here is derived from an EMBL/GenBank/DDBJ whole genome shotgun (WGS) entry which is preliminary data.</text>
</comment>
<dbReference type="SUPFAM" id="SSF52540">
    <property type="entry name" value="P-loop containing nucleoside triphosphate hydrolases"/>
    <property type="match status" value="1"/>
</dbReference>
<evidence type="ECO:0000256" key="14">
    <source>
        <dbReference type="SAM" id="MobiDB-lite"/>
    </source>
</evidence>
<dbReference type="PANTHER" id="PTHR30477:SF23">
    <property type="entry name" value="HIGH-AFFINITY ZINC UPTAKE SYSTEM MEMBRANE PROTEIN ZNUB"/>
    <property type="match status" value="1"/>
</dbReference>
<dbReference type="GO" id="GO:0005524">
    <property type="term" value="F:ATP binding"/>
    <property type="evidence" value="ECO:0007669"/>
    <property type="project" value="InterPro"/>
</dbReference>
<keyword evidence="4 13" id="KW-0813">Transport</keyword>
<feature type="compositionally biased region" description="Gly residues" evidence="14">
    <location>
        <begin position="100"/>
        <end position="114"/>
    </location>
</feature>
<dbReference type="InterPro" id="IPR027417">
    <property type="entry name" value="P-loop_NTPase"/>
</dbReference>
<evidence type="ECO:0000256" key="6">
    <source>
        <dbReference type="ARBA" id="ARBA00022692"/>
    </source>
</evidence>
<evidence type="ECO:0000256" key="7">
    <source>
        <dbReference type="ARBA" id="ARBA00022833"/>
    </source>
</evidence>
<keyword evidence="6 13" id="KW-0812">Transmembrane</keyword>
<reference evidence="17 18" key="1">
    <citation type="submission" date="2013-02" db="EMBL/GenBank/DDBJ databases">
        <authorList>
            <person name="Fiebig A."/>
            <person name="Goeker M."/>
            <person name="Klenk H.-P.P."/>
        </authorList>
    </citation>
    <scope>NUCLEOTIDE SEQUENCE [LARGE SCALE GENOMIC DNA]</scope>
    <source>
        <strain evidence="17 18">DSM 19309</strain>
    </source>
</reference>
<dbReference type="GO" id="GO:0010043">
    <property type="term" value="P:response to zinc ion"/>
    <property type="evidence" value="ECO:0007669"/>
    <property type="project" value="TreeGrafter"/>
</dbReference>
<feature type="transmembrane region" description="Helical" evidence="15">
    <location>
        <begin position="419"/>
        <end position="452"/>
    </location>
</feature>
<evidence type="ECO:0000313" key="17">
    <source>
        <dbReference type="EMBL" id="EYD77639.1"/>
    </source>
</evidence>
<dbReference type="GO" id="GO:0055085">
    <property type="term" value="P:transmembrane transport"/>
    <property type="evidence" value="ECO:0007669"/>
    <property type="project" value="InterPro"/>
</dbReference>
<sequence>MMALIAAEGLDVRFGRQQVLFDVSLKIETGEIVTIVGPNGSGKSTLLRCLIGAQRPTKGRILKAAGLKVGYVPQKLHIDPTLPITARRFLDLPKRVPRGRGAGGAGAGGRGGARGPAARRPVGRAIPAGAAGAGDPGAARRPDAGRAHAGSRPAGGGRLLPEPRAHSGPPGLRGPDGEPRPPCGDERLRPRDLPQRPRLLRGASGRGLGGAGLPRAVRHRDQGDLGALPAPPRPRGPRGASPSPSRGGVMLLDSFLLRAALAGLGVALAAGLLGCFVVWRRMAYFGDATAHASILGVALSLAIGVPVTLGVLLVAGAVALLVFWLTDRSFAADTALGVIAHGALGIGLFAVALAPGPRVNLEGFLFGDVLTVGRADLALIWGAATVAGLLVWRNWGLLLTSTLSPDLARAGGMDPRRGALLLSLLLAGLVAVAIQVVGALLVTALLIIPAAAARGLARTPEGMALAACGIGAGAALGGLGLAVAADAGVGPSTVTVALLAFGLVTAATRLRSG</sequence>
<dbReference type="AlphaFoldDB" id="A0A017HV70"/>
<feature type="transmembrane region" description="Helical" evidence="15">
    <location>
        <begin position="336"/>
        <end position="356"/>
    </location>
</feature>
<accession>A0A017HV70</accession>
<keyword evidence="9 15" id="KW-1133">Transmembrane helix</keyword>